<proteinExistence type="predicted"/>
<dbReference type="OrthoDB" id="508212at2"/>
<dbReference type="Proteomes" id="UP000318453">
    <property type="component" value="Chromosome"/>
</dbReference>
<dbReference type="RefSeq" id="WP_146297181.1">
    <property type="nucleotide sequence ID" value="NZ_CP042326.1"/>
</dbReference>
<dbReference type="AlphaFoldDB" id="A0A5B8NQV8"/>
<accession>A0A5B8NQV8</accession>
<organism evidence="1 2">
    <name type="scientific">Euhalothece natronophila Z-M001</name>
    <dbReference type="NCBI Taxonomy" id="522448"/>
    <lineage>
        <taxon>Bacteria</taxon>
        <taxon>Bacillati</taxon>
        <taxon>Cyanobacteriota</taxon>
        <taxon>Cyanophyceae</taxon>
        <taxon>Oscillatoriophycideae</taxon>
        <taxon>Chroococcales</taxon>
        <taxon>Halothecacae</taxon>
        <taxon>Halothece cluster</taxon>
        <taxon>Euhalothece</taxon>
    </lineage>
</organism>
<sequence>MAIIAVRAWYLEEYEPIREVLKRPHDLRLSKNSLLKSGLRADFLDEKESVEQAQWFQRYLEGETVEFYVEGSGGYYIANIDLISQEIYFIKQDINAWLDPIIYFSYQKEYGLAYEALQEALEEVINDFNRRARIPLSIEYSARPKDDPLRLSNRQLRQIQKSLVFIADGTALAQIPGDEKAMLLPSPTVSLELGYALQCKRREEILLTQMERWEGRYPFDLPHPQQLLFEGERDLKQTLPQVLEMLLQRYNLL</sequence>
<reference evidence="1" key="1">
    <citation type="submission" date="2019-08" db="EMBL/GenBank/DDBJ databases">
        <title>Carotenoids and Carotenoid Binding Proteins in the Halophilic Cyanobacterium Euhalothece sp. ZM00.</title>
        <authorList>
            <person name="Cho S.M."/>
            <person name="Song J.Y."/>
            <person name="Park Y.-I."/>
        </authorList>
    </citation>
    <scope>NUCLEOTIDE SEQUENCE [LARGE SCALE GENOMIC DNA]</scope>
    <source>
        <strain evidence="1">Z-M001</strain>
    </source>
</reference>
<dbReference type="EMBL" id="CP042326">
    <property type="protein sequence ID" value="QDZ41347.1"/>
    <property type="molecule type" value="Genomic_DNA"/>
</dbReference>
<protein>
    <submittedName>
        <fullName evidence="1">Uncharacterized protein</fullName>
    </submittedName>
</protein>
<keyword evidence="2" id="KW-1185">Reference proteome</keyword>
<gene>
    <name evidence="1" type="ORF">FRE64_16210</name>
</gene>
<name>A0A5B8NQV8_9CHRO</name>
<evidence type="ECO:0000313" key="1">
    <source>
        <dbReference type="EMBL" id="QDZ41347.1"/>
    </source>
</evidence>
<dbReference type="KEGG" id="enn:FRE64_16210"/>
<evidence type="ECO:0000313" key="2">
    <source>
        <dbReference type="Proteomes" id="UP000318453"/>
    </source>
</evidence>